<accession>A0A2U1LKL1</accession>
<feature type="region of interest" description="Disordered" evidence="1">
    <location>
        <begin position="1"/>
        <end position="56"/>
    </location>
</feature>
<feature type="compositionally biased region" description="Gly residues" evidence="1">
    <location>
        <begin position="373"/>
        <end position="384"/>
    </location>
</feature>
<comment type="caution">
    <text evidence="2">The sequence shown here is derived from an EMBL/GenBank/DDBJ whole genome shotgun (WGS) entry which is preliminary data.</text>
</comment>
<feature type="region of interest" description="Disordered" evidence="1">
    <location>
        <begin position="371"/>
        <end position="423"/>
    </location>
</feature>
<dbReference type="Proteomes" id="UP000245207">
    <property type="component" value="Unassembled WGS sequence"/>
</dbReference>
<evidence type="ECO:0000313" key="2">
    <source>
        <dbReference type="EMBL" id="PWA49529.1"/>
    </source>
</evidence>
<feature type="compositionally biased region" description="Polar residues" evidence="1">
    <location>
        <begin position="39"/>
        <end position="48"/>
    </location>
</feature>
<dbReference type="PANTHER" id="PTHR31286:SF99">
    <property type="entry name" value="DUF4283 DOMAIN-CONTAINING PROTEIN"/>
    <property type="match status" value="1"/>
</dbReference>
<feature type="compositionally biased region" description="Polar residues" evidence="1">
    <location>
        <begin position="149"/>
        <end position="190"/>
    </location>
</feature>
<dbReference type="InterPro" id="IPR040256">
    <property type="entry name" value="At4g02000-like"/>
</dbReference>
<dbReference type="PANTHER" id="PTHR31286">
    <property type="entry name" value="GLYCINE-RICH CELL WALL STRUCTURAL PROTEIN 1.8-LIKE"/>
    <property type="match status" value="1"/>
</dbReference>
<name>A0A2U1LKL1_ARTAN</name>
<dbReference type="AlphaFoldDB" id="A0A2U1LKL1"/>
<gene>
    <name evidence="2" type="ORF">CTI12_AA482390</name>
</gene>
<feature type="region of interest" description="Disordered" evidence="1">
    <location>
        <begin position="135"/>
        <end position="190"/>
    </location>
</feature>
<sequence length="621" mass="68407">MSEQEPKPPNSDVLTQPPPVVNPPSSRSDKNLKAKKTTRSMNPKPTNSMKHHDMLNKSTDVNFKKVMTRSSSKGSDLGSYVEEMECGDETGNSSMGKDVIGSVGDGVKEMSGVVVEGVTSEKNEVAGVVGNVESETNKGMGKEKGLFGNDNTGNLGNNASSSKQGMTTSNKGIGDTNGTKDGGMNESNKASKPMLFSNVVQGAKYFGGNKLKLVPCTVTTDMCERGYGRASYARVLIEVDAAKGLVDSVEIWYRKFNRSMTLKVEYAWQPPICSHCCVFGHSFEKCTVRALSDKEKAVKNDNKGTNSAKADEVLKNDDGWQYVDNRKTNRNFVEQKSNSANGVPQTQNYYSYGASTSRGGGLYMSRGGPSFRGRGGFSGRGGSNGYQVNHGRKNDQTKDNVKGKDIMVEDKQNQEKSKEVNNGKESSVKFIAQRNFTSKNRFDVLAKGVDEDMGNEWQGVKVNIDVACEIGIPFDEDEVGKWPQELQTYYNDKCAAMKSSDKRDLLMNKIRMLSGDINTSRTNIEQNCHKLANEAVSFEMENTGCLPLVECTRSVVLYGQDLWIAHGSCDSIVLERTDVEAVLEEQLKLWNKRLKNENNLKIKKSNRSIRLATERMDGSEK</sequence>
<reference evidence="2 3" key="1">
    <citation type="journal article" date="2018" name="Mol. Plant">
        <title>The genome of Artemisia annua provides insight into the evolution of Asteraceae family and artemisinin biosynthesis.</title>
        <authorList>
            <person name="Shen Q."/>
            <person name="Zhang L."/>
            <person name="Liao Z."/>
            <person name="Wang S."/>
            <person name="Yan T."/>
            <person name="Shi P."/>
            <person name="Liu M."/>
            <person name="Fu X."/>
            <person name="Pan Q."/>
            <person name="Wang Y."/>
            <person name="Lv Z."/>
            <person name="Lu X."/>
            <person name="Zhang F."/>
            <person name="Jiang W."/>
            <person name="Ma Y."/>
            <person name="Chen M."/>
            <person name="Hao X."/>
            <person name="Li L."/>
            <person name="Tang Y."/>
            <person name="Lv G."/>
            <person name="Zhou Y."/>
            <person name="Sun X."/>
            <person name="Brodelius P.E."/>
            <person name="Rose J.K.C."/>
            <person name="Tang K."/>
        </authorList>
    </citation>
    <scope>NUCLEOTIDE SEQUENCE [LARGE SCALE GENOMIC DNA]</scope>
    <source>
        <strain evidence="3">cv. Huhao1</strain>
        <tissue evidence="2">Leaf</tissue>
    </source>
</reference>
<protein>
    <submittedName>
        <fullName evidence="2">Zinc knuckle CX2CX4HX4C</fullName>
    </submittedName>
</protein>
<evidence type="ECO:0000256" key="1">
    <source>
        <dbReference type="SAM" id="MobiDB-lite"/>
    </source>
</evidence>
<evidence type="ECO:0000313" key="3">
    <source>
        <dbReference type="Proteomes" id="UP000245207"/>
    </source>
</evidence>
<proteinExistence type="predicted"/>
<feature type="compositionally biased region" description="Basic and acidic residues" evidence="1">
    <location>
        <begin position="392"/>
        <end position="422"/>
    </location>
</feature>
<dbReference type="EMBL" id="PKPP01008886">
    <property type="protein sequence ID" value="PWA49529.1"/>
    <property type="molecule type" value="Genomic_DNA"/>
</dbReference>
<keyword evidence="3" id="KW-1185">Reference proteome</keyword>
<organism evidence="2 3">
    <name type="scientific">Artemisia annua</name>
    <name type="common">Sweet wormwood</name>
    <dbReference type="NCBI Taxonomy" id="35608"/>
    <lineage>
        <taxon>Eukaryota</taxon>
        <taxon>Viridiplantae</taxon>
        <taxon>Streptophyta</taxon>
        <taxon>Embryophyta</taxon>
        <taxon>Tracheophyta</taxon>
        <taxon>Spermatophyta</taxon>
        <taxon>Magnoliopsida</taxon>
        <taxon>eudicotyledons</taxon>
        <taxon>Gunneridae</taxon>
        <taxon>Pentapetalae</taxon>
        <taxon>asterids</taxon>
        <taxon>campanulids</taxon>
        <taxon>Asterales</taxon>
        <taxon>Asteraceae</taxon>
        <taxon>Asteroideae</taxon>
        <taxon>Anthemideae</taxon>
        <taxon>Artemisiinae</taxon>
        <taxon>Artemisia</taxon>
    </lineage>
</organism>